<protein>
    <submittedName>
        <fullName evidence="2">Uncharacterized protein</fullName>
    </submittedName>
</protein>
<feature type="compositionally biased region" description="Polar residues" evidence="1">
    <location>
        <begin position="32"/>
        <end position="51"/>
    </location>
</feature>
<feature type="region of interest" description="Disordered" evidence="1">
    <location>
        <begin position="154"/>
        <end position="179"/>
    </location>
</feature>
<evidence type="ECO:0000313" key="2">
    <source>
        <dbReference type="EMBL" id="VEL11383.1"/>
    </source>
</evidence>
<comment type="caution">
    <text evidence="2">The sequence shown here is derived from an EMBL/GenBank/DDBJ whole genome shotgun (WGS) entry which is preliminary data.</text>
</comment>
<feature type="non-terminal residue" evidence="2">
    <location>
        <position position="1"/>
    </location>
</feature>
<dbReference type="EMBL" id="CAAALY010011652">
    <property type="protein sequence ID" value="VEL11383.1"/>
    <property type="molecule type" value="Genomic_DNA"/>
</dbReference>
<evidence type="ECO:0000313" key="3">
    <source>
        <dbReference type="Proteomes" id="UP000784294"/>
    </source>
</evidence>
<reference evidence="2" key="1">
    <citation type="submission" date="2018-11" db="EMBL/GenBank/DDBJ databases">
        <authorList>
            <consortium name="Pathogen Informatics"/>
        </authorList>
    </citation>
    <scope>NUCLEOTIDE SEQUENCE</scope>
</reference>
<keyword evidence="3" id="KW-1185">Reference proteome</keyword>
<feature type="compositionally biased region" description="Low complexity" evidence="1">
    <location>
        <begin position="156"/>
        <end position="179"/>
    </location>
</feature>
<gene>
    <name evidence="2" type="ORF">PXEA_LOCUS4823</name>
</gene>
<feature type="region of interest" description="Disordered" evidence="1">
    <location>
        <begin position="32"/>
        <end position="64"/>
    </location>
</feature>
<sequence length="279" mass="30760">MDSPYLTIQSSRIDLFGPGSNGDIVMVTSESRLSNGRNDSFESAQSRSHQYPQREGKPGGNRVKCRTVRGLGGNSPAMTFKEDHTFTKFPGFIIHTLDSLHQVPNCDHFRVERGSRTVDRMGKPFRVLYWWFICSNPQTKLLRRSSPVSATFHRMTTTMPPNTATTTTTTPTTTTPATADCGAGLLTSIDEEVGDIGRGQFPVDMHRFRVCFSLPVEDDAGSWPAGTEWLSDRGPEATNETQATQSQSPVLGAASPPTVSTRRREVNICFASKHFDAVQ</sequence>
<organism evidence="2 3">
    <name type="scientific">Protopolystoma xenopodis</name>
    <dbReference type="NCBI Taxonomy" id="117903"/>
    <lineage>
        <taxon>Eukaryota</taxon>
        <taxon>Metazoa</taxon>
        <taxon>Spiralia</taxon>
        <taxon>Lophotrochozoa</taxon>
        <taxon>Platyhelminthes</taxon>
        <taxon>Monogenea</taxon>
        <taxon>Polyopisthocotylea</taxon>
        <taxon>Polystomatidea</taxon>
        <taxon>Polystomatidae</taxon>
        <taxon>Protopolystoma</taxon>
    </lineage>
</organism>
<dbReference type="Proteomes" id="UP000784294">
    <property type="component" value="Unassembled WGS sequence"/>
</dbReference>
<feature type="compositionally biased region" description="Polar residues" evidence="1">
    <location>
        <begin position="238"/>
        <end position="249"/>
    </location>
</feature>
<name>A0A448WH09_9PLAT</name>
<dbReference type="AlphaFoldDB" id="A0A448WH09"/>
<accession>A0A448WH09</accession>
<evidence type="ECO:0000256" key="1">
    <source>
        <dbReference type="SAM" id="MobiDB-lite"/>
    </source>
</evidence>
<feature type="region of interest" description="Disordered" evidence="1">
    <location>
        <begin position="231"/>
        <end position="259"/>
    </location>
</feature>
<proteinExistence type="predicted"/>